<accession>A0A1Y1VTL6</accession>
<dbReference type="PANTHER" id="PTHR24198">
    <property type="entry name" value="ANKYRIN REPEAT AND PROTEIN KINASE DOMAIN-CONTAINING PROTEIN"/>
    <property type="match status" value="1"/>
</dbReference>
<keyword evidence="5" id="KW-1185">Reference proteome</keyword>
<dbReference type="PROSITE" id="PS50088">
    <property type="entry name" value="ANK_REPEAT"/>
    <property type="match status" value="3"/>
</dbReference>
<comment type="caution">
    <text evidence="4">The sequence shown here is derived from an EMBL/GenBank/DDBJ whole genome shotgun (WGS) entry which is preliminary data.</text>
</comment>
<proteinExistence type="predicted"/>
<keyword evidence="2 3" id="KW-0040">ANK repeat</keyword>
<dbReference type="STRING" id="1754192.A0A1Y1VTL6"/>
<dbReference type="InterPro" id="IPR002110">
    <property type="entry name" value="Ankyrin_rpt"/>
</dbReference>
<feature type="non-terminal residue" evidence="4">
    <location>
        <position position="191"/>
    </location>
</feature>
<dbReference type="SMART" id="SM00248">
    <property type="entry name" value="ANK"/>
    <property type="match status" value="5"/>
</dbReference>
<dbReference type="AlphaFoldDB" id="A0A1Y1VTL6"/>
<feature type="repeat" description="ANK" evidence="3">
    <location>
        <begin position="97"/>
        <end position="129"/>
    </location>
</feature>
<evidence type="ECO:0000256" key="1">
    <source>
        <dbReference type="ARBA" id="ARBA00022737"/>
    </source>
</evidence>
<dbReference type="Pfam" id="PF12796">
    <property type="entry name" value="Ank_2"/>
    <property type="match status" value="2"/>
</dbReference>
<protein>
    <submittedName>
        <fullName evidence="4">Ankyrin</fullName>
    </submittedName>
</protein>
<feature type="non-terminal residue" evidence="4">
    <location>
        <position position="1"/>
    </location>
</feature>
<name>A0A1Y1VTL6_9FUNG</name>
<dbReference type="Proteomes" id="UP000193944">
    <property type="component" value="Unassembled WGS sequence"/>
</dbReference>
<evidence type="ECO:0000313" key="4">
    <source>
        <dbReference type="EMBL" id="ORX64355.1"/>
    </source>
</evidence>
<feature type="repeat" description="ANK" evidence="3">
    <location>
        <begin position="64"/>
        <end position="96"/>
    </location>
</feature>
<evidence type="ECO:0000313" key="5">
    <source>
        <dbReference type="Proteomes" id="UP000193944"/>
    </source>
</evidence>
<reference evidence="4 5" key="2">
    <citation type="submission" date="2016-08" db="EMBL/GenBank/DDBJ databases">
        <title>Pervasive Adenine N6-methylation of Active Genes in Fungi.</title>
        <authorList>
            <consortium name="DOE Joint Genome Institute"/>
            <person name="Mondo S.J."/>
            <person name="Dannebaum R.O."/>
            <person name="Kuo R.C."/>
            <person name="Labutti K."/>
            <person name="Haridas S."/>
            <person name="Kuo A."/>
            <person name="Salamov A."/>
            <person name="Ahrendt S.R."/>
            <person name="Lipzen A."/>
            <person name="Sullivan W."/>
            <person name="Andreopoulos W.B."/>
            <person name="Clum A."/>
            <person name="Lindquist E."/>
            <person name="Daum C."/>
            <person name="Ramamoorthy G.K."/>
            <person name="Gryganskyi A."/>
            <person name="Culley D."/>
            <person name="Magnuson J.K."/>
            <person name="James T.Y."/>
            <person name="O'Malley M.A."/>
            <person name="Stajich J.E."/>
            <person name="Spatafora J.W."/>
            <person name="Visel A."/>
            <person name="Grigoriev I.V."/>
        </authorList>
    </citation>
    <scope>NUCLEOTIDE SEQUENCE [LARGE SCALE GENOMIC DNA]</scope>
    <source>
        <strain evidence="4 5">S4</strain>
    </source>
</reference>
<dbReference type="EMBL" id="MCFG01000532">
    <property type="protein sequence ID" value="ORX64355.1"/>
    <property type="molecule type" value="Genomic_DNA"/>
</dbReference>
<dbReference type="InterPro" id="IPR036770">
    <property type="entry name" value="Ankyrin_rpt-contain_sf"/>
</dbReference>
<evidence type="ECO:0000256" key="3">
    <source>
        <dbReference type="PROSITE-ProRule" id="PRU00023"/>
    </source>
</evidence>
<dbReference type="SUPFAM" id="SSF48403">
    <property type="entry name" value="Ankyrin repeat"/>
    <property type="match status" value="1"/>
</dbReference>
<feature type="repeat" description="ANK" evidence="3">
    <location>
        <begin position="29"/>
        <end position="53"/>
    </location>
</feature>
<evidence type="ECO:0000256" key="2">
    <source>
        <dbReference type="ARBA" id="ARBA00023043"/>
    </source>
</evidence>
<dbReference type="PROSITE" id="PS50297">
    <property type="entry name" value="ANK_REP_REGION"/>
    <property type="match status" value="3"/>
</dbReference>
<gene>
    <name evidence="4" type="ORF">BCR32DRAFT_179023</name>
</gene>
<dbReference type="PANTHER" id="PTHR24198:SF165">
    <property type="entry name" value="ANKYRIN REPEAT-CONTAINING PROTEIN-RELATED"/>
    <property type="match status" value="1"/>
</dbReference>
<sequence>LIMACINGNLEEVKKIIENDSHSLEEIIDGWSLLHIAVINNKLEIIKLLLDYGKMNINIKNPKNGYTPIYLACQMGYKMILEELIKHQADINSITNDGYTPIEIACSNDYCNIVECLLNEGANKTINTEKEYKLLHIAVENNNISLVKLLLKNNQININIKDSSNWTALHIASRDNYYDIAQYLIRDYHAD</sequence>
<reference evidence="4 5" key="1">
    <citation type="submission" date="2016-08" db="EMBL/GenBank/DDBJ databases">
        <title>A Parts List for Fungal Cellulosomes Revealed by Comparative Genomics.</title>
        <authorList>
            <consortium name="DOE Joint Genome Institute"/>
            <person name="Haitjema C.H."/>
            <person name="Gilmore S.P."/>
            <person name="Henske J.K."/>
            <person name="Solomon K.V."/>
            <person name="De Groot R."/>
            <person name="Kuo A."/>
            <person name="Mondo S.J."/>
            <person name="Salamov A.A."/>
            <person name="Labutti K."/>
            <person name="Zhao Z."/>
            <person name="Chiniquy J."/>
            <person name="Barry K."/>
            <person name="Brewer H.M."/>
            <person name="Purvine S.O."/>
            <person name="Wright A.T."/>
            <person name="Boxma B."/>
            <person name="Van Alen T."/>
            <person name="Hackstein J.H."/>
            <person name="Baker S.E."/>
            <person name="Grigoriev I.V."/>
            <person name="O'Malley M.A."/>
        </authorList>
    </citation>
    <scope>NUCLEOTIDE SEQUENCE [LARGE SCALE GENOMIC DNA]</scope>
    <source>
        <strain evidence="4 5">S4</strain>
    </source>
</reference>
<keyword evidence="1" id="KW-0677">Repeat</keyword>
<dbReference type="OrthoDB" id="539213at2759"/>
<dbReference type="Gene3D" id="1.25.40.20">
    <property type="entry name" value="Ankyrin repeat-containing domain"/>
    <property type="match status" value="2"/>
</dbReference>
<organism evidence="4 5">
    <name type="scientific">Anaeromyces robustus</name>
    <dbReference type="NCBI Taxonomy" id="1754192"/>
    <lineage>
        <taxon>Eukaryota</taxon>
        <taxon>Fungi</taxon>
        <taxon>Fungi incertae sedis</taxon>
        <taxon>Chytridiomycota</taxon>
        <taxon>Chytridiomycota incertae sedis</taxon>
        <taxon>Neocallimastigomycetes</taxon>
        <taxon>Neocallimastigales</taxon>
        <taxon>Neocallimastigaceae</taxon>
        <taxon>Anaeromyces</taxon>
    </lineage>
</organism>